<protein>
    <submittedName>
        <fullName evidence="2">Uncharacterized protein</fullName>
    </submittedName>
</protein>
<dbReference type="Proteomes" id="UP000249375">
    <property type="component" value="Chromosome"/>
</dbReference>
<evidence type="ECO:0000313" key="2">
    <source>
        <dbReference type="EMBL" id="QFQ12071.1"/>
    </source>
</evidence>
<accession>A0A5P8E524</accession>
<feature type="region of interest" description="Disordered" evidence="1">
    <location>
        <begin position="41"/>
        <end position="79"/>
    </location>
</feature>
<gene>
    <name evidence="2" type="ORF">C7Y71_003010</name>
</gene>
<evidence type="ECO:0000313" key="3">
    <source>
        <dbReference type="Proteomes" id="UP000249375"/>
    </source>
</evidence>
<feature type="compositionally biased region" description="Low complexity" evidence="1">
    <location>
        <begin position="41"/>
        <end position="51"/>
    </location>
</feature>
<feature type="compositionally biased region" description="Polar residues" evidence="1">
    <location>
        <begin position="1"/>
        <end position="16"/>
    </location>
</feature>
<proteinExistence type="predicted"/>
<feature type="region of interest" description="Disordered" evidence="1">
    <location>
        <begin position="1"/>
        <end position="21"/>
    </location>
</feature>
<dbReference type="EMBL" id="CP033459">
    <property type="protein sequence ID" value="QFQ12071.1"/>
    <property type="molecule type" value="Genomic_DNA"/>
</dbReference>
<organism evidence="2 3">
    <name type="scientific">Pseudoprevotella muciniphila</name>
    <dbReference type="NCBI Taxonomy" id="2133944"/>
    <lineage>
        <taxon>Bacteria</taxon>
        <taxon>Pseudomonadati</taxon>
        <taxon>Bacteroidota</taxon>
        <taxon>Bacteroidia</taxon>
        <taxon>Bacteroidales</taxon>
        <taxon>Prevotellaceae</taxon>
        <taxon>Pseudoprevotella</taxon>
    </lineage>
</organism>
<keyword evidence="3" id="KW-1185">Reference proteome</keyword>
<name>A0A5P8E524_9BACT</name>
<dbReference type="RefSeq" id="WP_111898634.1">
    <property type="nucleotide sequence ID" value="NZ_CP033459.1"/>
</dbReference>
<sequence>MNRCGCTNDSKTNSPAADSVPVYTDEDFNAYLDSIIAAQDTTATDTSQATQTKEKPLKIAPNTTTTNRHSAAYEEGRRKGYNMGEEDAIARGGWQAGYDDTNSYEGEEHDDYVRGYNDGYEDGYNDNYEEEQDGED</sequence>
<feature type="compositionally biased region" description="Acidic residues" evidence="1">
    <location>
        <begin position="119"/>
        <end position="136"/>
    </location>
</feature>
<evidence type="ECO:0000256" key="1">
    <source>
        <dbReference type="SAM" id="MobiDB-lite"/>
    </source>
</evidence>
<dbReference type="AlphaFoldDB" id="A0A5P8E524"/>
<reference evidence="2 3" key="1">
    <citation type="submission" date="2018-11" db="EMBL/GenBank/DDBJ databases">
        <authorList>
            <person name="Na S.W."/>
            <person name="Baik M."/>
        </authorList>
    </citation>
    <scope>NUCLEOTIDE SEQUENCE [LARGE SCALE GENOMIC DNA]</scope>
    <source>
        <strain evidence="2 3">E39</strain>
    </source>
</reference>
<dbReference type="KEGG" id="alq:C7Y71_003010"/>
<feature type="region of interest" description="Disordered" evidence="1">
    <location>
        <begin position="91"/>
        <end position="136"/>
    </location>
</feature>